<evidence type="ECO:0000256" key="7">
    <source>
        <dbReference type="PROSITE-ProRule" id="PRU00196"/>
    </source>
</evidence>
<gene>
    <name evidence="12" type="ORF">Bhyg_04205</name>
</gene>
<dbReference type="EMBL" id="WJQU01000001">
    <property type="protein sequence ID" value="KAJ6648973.1"/>
    <property type="molecule type" value="Genomic_DNA"/>
</dbReference>
<dbReference type="Pfam" id="PF05375">
    <property type="entry name" value="Pacifastin_I"/>
    <property type="match status" value="2"/>
</dbReference>
<keyword evidence="3 8" id="KW-0646">Protease inhibitor</keyword>
<evidence type="ECO:0000256" key="3">
    <source>
        <dbReference type="ARBA" id="ARBA00022690"/>
    </source>
</evidence>
<evidence type="ECO:0000256" key="5">
    <source>
        <dbReference type="ARBA" id="ARBA00023157"/>
    </source>
</evidence>
<evidence type="ECO:0000256" key="6">
    <source>
        <dbReference type="ARBA" id="ARBA00029459"/>
    </source>
</evidence>
<evidence type="ECO:0000256" key="8">
    <source>
        <dbReference type="PROSITE-ProRule" id="PRU00776"/>
    </source>
</evidence>
<evidence type="ECO:0000313" key="13">
    <source>
        <dbReference type="Proteomes" id="UP001151699"/>
    </source>
</evidence>
<evidence type="ECO:0000259" key="11">
    <source>
        <dbReference type="PROSITE" id="PS51446"/>
    </source>
</evidence>
<feature type="domain" description="SRCR" evidence="10">
    <location>
        <begin position="83"/>
        <end position="140"/>
    </location>
</feature>
<keyword evidence="4 8" id="KW-0722">Serine protease inhibitor</keyword>
<evidence type="ECO:0000256" key="4">
    <source>
        <dbReference type="ARBA" id="ARBA00022900"/>
    </source>
</evidence>
<feature type="disulfide bond" evidence="8">
    <location>
        <begin position="118"/>
        <end position="136"/>
    </location>
</feature>
<dbReference type="AlphaFoldDB" id="A0A9Q0NEZ0"/>
<dbReference type="PROSITE" id="PS50287">
    <property type="entry name" value="SRCR_2"/>
    <property type="match status" value="1"/>
</dbReference>
<protein>
    <recommendedName>
        <fullName evidence="14">Pacifastin domain-containing protein</fullName>
    </recommendedName>
</protein>
<evidence type="ECO:0000313" key="12">
    <source>
        <dbReference type="EMBL" id="KAJ6648973.1"/>
    </source>
</evidence>
<dbReference type="Proteomes" id="UP001151699">
    <property type="component" value="Chromosome A"/>
</dbReference>
<sequence length="140" mass="15425">MGAWNKYLLVVIASMLLHLYAGANIRSKRSDNGAESNLDSNGFCLTEKYWNDGCNDCFCVKNGRPGCTLRGCQQIHDTKIVTIQLTPENEQTAKVKQSTNETNVEAKCKPGSTWSEECNTCWCGDSGQKYCTKIGCVNLG</sequence>
<name>A0A9Q0NEZ0_9DIPT</name>
<dbReference type="InterPro" id="IPR008037">
    <property type="entry name" value="Pacifastin_dom"/>
</dbReference>
<dbReference type="InterPro" id="IPR036201">
    <property type="entry name" value="Pacifastin_dom_sf"/>
</dbReference>
<evidence type="ECO:0000256" key="1">
    <source>
        <dbReference type="ARBA" id="ARBA00004613"/>
    </source>
</evidence>
<comment type="similarity">
    <text evidence="6 8">Belongs to the protease inhibitor I19 family.</text>
</comment>
<evidence type="ECO:0000259" key="10">
    <source>
        <dbReference type="PROSITE" id="PS50287"/>
    </source>
</evidence>
<feature type="disulfide bond" evidence="8">
    <location>
        <begin position="121"/>
        <end position="131"/>
    </location>
</feature>
<evidence type="ECO:0008006" key="14">
    <source>
        <dbReference type="Google" id="ProtNLM"/>
    </source>
</evidence>
<dbReference type="GO" id="GO:0004867">
    <property type="term" value="F:serine-type endopeptidase inhibitor activity"/>
    <property type="evidence" value="ECO:0007669"/>
    <property type="project" value="UniProtKB-UniRule"/>
</dbReference>
<comment type="caution">
    <text evidence="12">The sequence shown here is derived from an EMBL/GenBank/DDBJ whole genome shotgun (WGS) entry which is preliminary data.</text>
</comment>
<dbReference type="GO" id="GO:0016020">
    <property type="term" value="C:membrane"/>
    <property type="evidence" value="ECO:0007669"/>
    <property type="project" value="InterPro"/>
</dbReference>
<feature type="signal peptide" evidence="9">
    <location>
        <begin position="1"/>
        <end position="22"/>
    </location>
</feature>
<feature type="chain" id="PRO_5040112920" description="Pacifastin domain-containing protein" evidence="9">
    <location>
        <begin position="23"/>
        <end position="140"/>
    </location>
</feature>
<keyword evidence="2" id="KW-0964">Secreted</keyword>
<accession>A0A9Q0NEZ0</accession>
<dbReference type="GO" id="GO:0005576">
    <property type="term" value="C:extracellular region"/>
    <property type="evidence" value="ECO:0007669"/>
    <property type="project" value="UniProtKB-SubCell"/>
</dbReference>
<proteinExistence type="inferred from homology"/>
<evidence type="ECO:0000256" key="2">
    <source>
        <dbReference type="ARBA" id="ARBA00022525"/>
    </source>
</evidence>
<keyword evidence="13" id="KW-1185">Reference proteome</keyword>
<keyword evidence="9" id="KW-0732">Signal</keyword>
<dbReference type="PROSITE" id="PS51446">
    <property type="entry name" value="PACIFASTIN"/>
    <property type="match status" value="1"/>
</dbReference>
<reference evidence="12" key="1">
    <citation type="submission" date="2022-07" db="EMBL/GenBank/DDBJ databases">
        <authorList>
            <person name="Trinca V."/>
            <person name="Uliana J.V.C."/>
            <person name="Torres T.T."/>
            <person name="Ward R.J."/>
            <person name="Monesi N."/>
        </authorList>
    </citation>
    <scope>NUCLEOTIDE SEQUENCE</scope>
    <source>
        <strain evidence="12">HSMRA1968</strain>
        <tissue evidence="12">Whole embryos</tissue>
    </source>
</reference>
<dbReference type="SUPFAM" id="SSF57283">
    <property type="entry name" value="PMP inhibitors"/>
    <property type="match status" value="2"/>
</dbReference>
<keyword evidence="5 8" id="KW-1015">Disulfide bond</keyword>
<comment type="subcellular location">
    <subcellularLocation>
        <location evidence="1">Secreted</location>
    </subcellularLocation>
</comment>
<evidence type="ECO:0000256" key="9">
    <source>
        <dbReference type="SAM" id="SignalP"/>
    </source>
</evidence>
<dbReference type="OrthoDB" id="10026631at2759"/>
<comment type="caution">
    <text evidence="7">Lacks conserved residue(s) required for the propagation of feature annotation.</text>
</comment>
<feature type="disulfide bond" evidence="8">
    <location>
        <begin position="108"/>
        <end position="123"/>
    </location>
</feature>
<dbReference type="InterPro" id="IPR001190">
    <property type="entry name" value="SRCR"/>
</dbReference>
<organism evidence="12 13">
    <name type="scientific">Pseudolycoriella hygida</name>
    <dbReference type="NCBI Taxonomy" id="35572"/>
    <lineage>
        <taxon>Eukaryota</taxon>
        <taxon>Metazoa</taxon>
        <taxon>Ecdysozoa</taxon>
        <taxon>Arthropoda</taxon>
        <taxon>Hexapoda</taxon>
        <taxon>Insecta</taxon>
        <taxon>Pterygota</taxon>
        <taxon>Neoptera</taxon>
        <taxon>Endopterygota</taxon>
        <taxon>Diptera</taxon>
        <taxon>Nematocera</taxon>
        <taxon>Sciaroidea</taxon>
        <taxon>Sciaridae</taxon>
        <taxon>Pseudolycoriella</taxon>
    </lineage>
</organism>
<feature type="domain" description="Pacifastin" evidence="11">
    <location>
        <begin position="105"/>
        <end position="139"/>
    </location>
</feature>